<dbReference type="RefSeq" id="WP_203569315.1">
    <property type="nucleotide sequence ID" value="NZ_WOFE01000001.1"/>
</dbReference>
<dbReference type="PROSITE" id="PS51257">
    <property type="entry name" value="PROKAR_LIPOPROTEIN"/>
    <property type="match status" value="1"/>
</dbReference>
<reference evidence="3 4" key="1">
    <citation type="submission" date="2019-11" db="EMBL/GenBank/DDBJ databases">
        <title>Novel Deefgea species.</title>
        <authorList>
            <person name="Han J.-H."/>
        </authorList>
    </citation>
    <scope>NUCLEOTIDE SEQUENCE [LARGE SCALE GENOMIC DNA]</scope>
    <source>
        <strain evidence="3 4">LMG 24817</strain>
    </source>
</reference>
<evidence type="ECO:0000313" key="3">
    <source>
        <dbReference type="EMBL" id="MBM5569986.1"/>
    </source>
</evidence>
<gene>
    <name evidence="3" type="ORF">GM173_00160</name>
</gene>
<keyword evidence="2" id="KW-0732">Signal</keyword>
<proteinExistence type="predicted"/>
<accession>A0ABS2C745</accession>
<feature type="signal peptide" evidence="2">
    <location>
        <begin position="1"/>
        <end position="18"/>
    </location>
</feature>
<organism evidence="3 4">
    <name type="scientific">Deefgea chitinilytica</name>
    <dbReference type="NCBI Taxonomy" id="570276"/>
    <lineage>
        <taxon>Bacteria</taxon>
        <taxon>Pseudomonadati</taxon>
        <taxon>Pseudomonadota</taxon>
        <taxon>Betaproteobacteria</taxon>
        <taxon>Neisseriales</taxon>
        <taxon>Chitinibacteraceae</taxon>
        <taxon>Deefgea</taxon>
    </lineage>
</organism>
<feature type="chain" id="PRO_5045247535" description="Lipoprotein" evidence="2">
    <location>
        <begin position="19"/>
        <end position="113"/>
    </location>
</feature>
<evidence type="ECO:0000256" key="1">
    <source>
        <dbReference type="SAM" id="MobiDB-lite"/>
    </source>
</evidence>
<protein>
    <recommendedName>
        <fullName evidence="5">Lipoprotein</fullName>
    </recommendedName>
</protein>
<keyword evidence="4" id="KW-1185">Reference proteome</keyword>
<sequence length="113" mass="12105">MKYGMRCVALGLSVLLVACGESTPQQTSAPQVESASTDPKYQNPLLNMPPAQFAEVLAECGKVLYGAAAPTDAKCREDVKARAAKQGVTLSDANLDEPLVHDRYQFSTSSEKK</sequence>
<evidence type="ECO:0000313" key="4">
    <source>
        <dbReference type="Proteomes" id="UP001195660"/>
    </source>
</evidence>
<evidence type="ECO:0000256" key="2">
    <source>
        <dbReference type="SAM" id="SignalP"/>
    </source>
</evidence>
<evidence type="ECO:0008006" key="5">
    <source>
        <dbReference type="Google" id="ProtNLM"/>
    </source>
</evidence>
<dbReference type="EMBL" id="WOFE01000001">
    <property type="protein sequence ID" value="MBM5569986.1"/>
    <property type="molecule type" value="Genomic_DNA"/>
</dbReference>
<feature type="region of interest" description="Disordered" evidence="1">
    <location>
        <begin position="24"/>
        <end position="44"/>
    </location>
</feature>
<comment type="caution">
    <text evidence="3">The sequence shown here is derived from an EMBL/GenBank/DDBJ whole genome shotgun (WGS) entry which is preliminary data.</text>
</comment>
<name>A0ABS2C745_9NEIS</name>
<dbReference type="Proteomes" id="UP001195660">
    <property type="component" value="Unassembled WGS sequence"/>
</dbReference>
<feature type="compositionally biased region" description="Polar residues" evidence="1">
    <location>
        <begin position="24"/>
        <end position="40"/>
    </location>
</feature>